<evidence type="ECO:0000256" key="1">
    <source>
        <dbReference type="SAM" id="MobiDB-lite"/>
    </source>
</evidence>
<gene>
    <name evidence="3" type="ORF">DI536_09535</name>
</gene>
<feature type="transmembrane region" description="Helical" evidence="2">
    <location>
        <begin position="12"/>
        <end position="30"/>
    </location>
</feature>
<dbReference type="Proteomes" id="UP000249061">
    <property type="component" value="Unassembled WGS sequence"/>
</dbReference>
<dbReference type="EMBL" id="QFQP01000006">
    <property type="protein sequence ID" value="PZR15008.1"/>
    <property type="molecule type" value="Genomic_DNA"/>
</dbReference>
<keyword evidence="2" id="KW-1133">Transmembrane helix</keyword>
<proteinExistence type="predicted"/>
<keyword evidence="2" id="KW-0472">Membrane</keyword>
<name>A0A2W5V0N9_9BACT</name>
<dbReference type="AlphaFoldDB" id="A0A2W5V0N9"/>
<evidence type="ECO:0000313" key="3">
    <source>
        <dbReference type="EMBL" id="PZR15008.1"/>
    </source>
</evidence>
<accession>A0A2W5V0N9</accession>
<comment type="caution">
    <text evidence="3">The sequence shown here is derived from an EMBL/GenBank/DDBJ whole genome shotgun (WGS) entry which is preliminary data.</text>
</comment>
<protein>
    <submittedName>
        <fullName evidence="3">Uncharacterized protein</fullName>
    </submittedName>
</protein>
<keyword evidence="2" id="KW-0812">Transmembrane</keyword>
<evidence type="ECO:0000256" key="2">
    <source>
        <dbReference type="SAM" id="Phobius"/>
    </source>
</evidence>
<feature type="region of interest" description="Disordered" evidence="1">
    <location>
        <begin position="35"/>
        <end position="64"/>
    </location>
</feature>
<evidence type="ECO:0000313" key="4">
    <source>
        <dbReference type="Proteomes" id="UP000249061"/>
    </source>
</evidence>
<organism evidence="3 4">
    <name type="scientific">Archangium gephyra</name>
    <dbReference type="NCBI Taxonomy" id="48"/>
    <lineage>
        <taxon>Bacteria</taxon>
        <taxon>Pseudomonadati</taxon>
        <taxon>Myxococcota</taxon>
        <taxon>Myxococcia</taxon>
        <taxon>Myxococcales</taxon>
        <taxon>Cystobacterineae</taxon>
        <taxon>Archangiaceae</taxon>
        <taxon>Archangium</taxon>
    </lineage>
</organism>
<sequence length="64" mass="6797">MTLKTGGSAMKTLPGITLITVVAFSALTLAQSRQAPMPRMPLEHELKSTTPEPFDAGVRDAGTR</sequence>
<reference evidence="3 4" key="1">
    <citation type="submission" date="2017-08" db="EMBL/GenBank/DDBJ databases">
        <title>Infants hospitalized years apart are colonized by the same room-sourced microbial strains.</title>
        <authorList>
            <person name="Brooks B."/>
            <person name="Olm M.R."/>
            <person name="Firek B.A."/>
            <person name="Baker R."/>
            <person name="Thomas B.C."/>
            <person name="Morowitz M.J."/>
            <person name="Banfield J.F."/>
        </authorList>
    </citation>
    <scope>NUCLEOTIDE SEQUENCE [LARGE SCALE GENOMIC DNA]</scope>
    <source>
        <strain evidence="3">S2_003_000_R2_14</strain>
    </source>
</reference>